<gene>
    <name evidence="1" type="ORF">PTTW11_08118</name>
</gene>
<accession>A0A6S6WHY4</accession>
<reference evidence="1" key="1">
    <citation type="submission" date="2021-02" db="EMBL/GenBank/DDBJ databases">
        <authorList>
            <person name="Syme A R."/>
            <person name="Syme A R."/>
            <person name="Moolhuijzen P."/>
        </authorList>
    </citation>
    <scope>NUCLEOTIDE SEQUENCE</scope>
    <source>
        <strain evidence="1">W1-1</strain>
    </source>
</reference>
<evidence type="ECO:0000313" key="2">
    <source>
        <dbReference type="Proteomes" id="UP000472372"/>
    </source>
</evidence>
<name>A0A6S6WHY4_9PLEO</name>
<proteinExistence type="predicted"/>
<organism evidence="1 2">
    <name type="scientific">Pyrenophora teres f. teres</name>
    <dbReference type="NCBI Taxonomy" id="97479"/>
    <lineage>
        <taxon>Eukaryota</taxon>
        <taxon>Fungi</taxon>
        <taxon>Dikarya</taxon>
        <taxon>Ascomycota</taxon>
        <taxon>Pezizomycotina</taxon>
        <taxon>Dothideomycetes</taxon>
        <taxon>Pleosporomycetidae</taxon>
        <taxon>Pleosporales</taxon>
        <taxon>Pleosporineae</taxon>
        <taxon>Pleosporaceae</taxon>
        <taxon>Pyrenophora</taxon>
    </lineage>
</organism>
<evidence type="ECO:0000313" key="1">
    <source>
        <dbReference type="EMBL" id="CAE7195282.1"/>
    </source>
</evidence>
<dbReference type="Proteomes" id="UP000472372">
    <property type="component" value="Chromosome 7"/>
</dbReference>
<dbReference type="AlphaFoldDB" id="A0A6S6WHY4"/>
<dbReference type="EMBL" id="HG992983">
    <property type="protein sequence ID" value="CAE7195282.1"/>
    <property type="molecule type" value="Genomic_DNA"/>
</dbReference>
<sequence>MNVHGYVSSRYCDDVDSFELEERHQAPGNLQYDLFVAPRLKNRTSSRGVKAPRAFAYVHQPVPWSVPPYTLPRALYDVPNLIDEERWEMERRKLRKQGVRLPCDYMFGHHDRMAESSCSDETIRPTAMEARNYQGSSGRPEQGQVLFHVVVGEDGLAMQNPGALVLQLLGDFGRAIVGQLFAGR</sequence>
<protein>
    <submittedName>
        <fullName evidence="1">Uncharacterized protein</fullName>
    </submittedName>
</protein>